<name>A0A9D1TUP3_9GAMM</name>
<gene>
    <name evidence="2" type="ORF">H9889_09070</name>
</gene>
<dbReference type="Gene3D" id="3.60.10.10">
    <property type="entry name" value="Endonuclease/exonuclease/phosphatase"/>
    <property type="match status" value="1"/>
</dbReference>
<dbReference type="InterPro" id="IPR005135">
    <property type="entry name" value="Endo/exonuclease/phosphatase"/>
</dbReference>
<dbReference type="Proteomes" id="UP000823934">
    <property type="component" value="Unassembled WGS sequence"/>
</dbReference>
<dbReference type="Pfam" id="PF03372">
    <property type="entry name" value="Exo_endo_phos"/>
    <property type="match status" value="1"/>
</dbReference>
<protein>
    <submittedName>
        <fullName evidence="2">Endonuclease/exonuclease/phosphatase family protein</fullName>
    </submittedName>
</protein>
<dbReference type="PANTHER" id="PTHR42834">
    <property type="entry name" value="ENDONUCLEASE/EXONUCLEASE/PHOSPHATASE FAMILY PROTEIN (AFU_ORTHOLOGUE AFUA_3G09210)"/>
    <property type="match status" value="1"/>
</dbReference>
<feature type="domain" description="Endonuclease/exonuclease/phosphatase" evidence="1">
    <location>
        <begin position="10"/>
        <end position="272"/>
    </location>
</feature>
<evidence type="ECO:0000259" key="1">
    <source>
        <dbReference type="Pfam" id="PF03372"/>
    </source>
</evidence>
<dbReference type="EMBL" id="DXHP01000197">
    <property type="protein sequence ID" value="HIW07456.1"/>
    <property type="molecule type" value="Genomic_DNA"/>
</dbReference>
<dbReference type="SUPFAM" id="SSF56219">
    <property type="entry name" value="DNase I-like"/>
    <property type="match status" value="1"/>
</dbReference>
<accession>A0A9D1TUP3</accession>
<proteinExistence type="predicted"/>
<organism evidence="2 3">
    <name type="scientific">Candidatus Ignatzschineria merdigallinarum</name>
    <dbReference type="NCBI Taxonomy" id="2838621"/>
    <lineage>
        <taxon>Bacteria</taxon>
        <taxon>Pseudomonadati</taxon>
        <taxon>Pseudomonadota</taxon>
        <taxon>Gammaproteobacteria</taxon>
        <taxon>Cardiobacteriales</taxon>
        <taxon>Ignatzschineriaceae</taxon>
        <taxon>Ignatzschineria</taxon>
    </lineage>
</organism>
<keyword evidence="2" id="KW-0540">Nuclease</keyword>
<evidence type="ECO:0000313" key="3">
    <source>
        <dbReference type="Proteomes" id="UP000823934"/>
    </source>
</evidence>
<dbReference type="InterPro" id="IPR036691">
    <property type="entry name" value="Endo/exonu/phosph_ase_sf"/>
</dbReference>
<dbReference type="AlphaFoldDB" id="A0A9D1TUP3"/>
<reference evidence="2" key="2">
    <citation type="submission" date="2021-04" db="EMBL/GenBank/DDBJ databases">
        <authorList>
            <person name="Gilroy R."/>
        </authorList>
    </citation>
    <scope>NUCLEOTIDE SEQUENCE</scope>
    <source>
        <strain evidence="2">CHK160-9182</strain>
    </source>
</reference>
<keyword evidence="2" id="KW-0255">Endonuclease</keyword>
<keyword evidence="2" id="KW-0378">Hydrolase</keyword>
<dbReference type="GO" id="GO:0004519">
    <property type="term" value="F:endonuclease activity"/>
    <property type="evidence" value="ECO:0007669"/>
    <property type="project" value="UniProtKB-KW"/>
</dbReference>
<comment type="caution">
    <text evidence="2">The sequence shown here is derived from an EMBL/GenBank/DDBJ whole genome shotgun (WGS) entry which is preliminary data.</text>
</comment>
<reference evidence="2" key="1">
    <citation type="journal article" date="2021" name="PeerJ">
        <title>Extensive microbial diversity within the chicken gut microbiome revealed by metagenomics and culture.</title>
        <authorList>
            <person name="Gilroy R."/>
            <person name="Ravi A."/>
            <person name="Getino M."/>
            <person name="Pursley I."/>
            <person name="Horton D.L."/>
            <person name="Alikhan N.F."/>
            <person name="Baker D."/>
            <person name="Gharbi K."/>
            <person name="Hall N."/>
            <person name="Watson M."/>
            <person name="Adriaenssens E.M."/>
            <person name="Foster-Nyarko E."/>
            <person name="Jarju S."/>
            <person name="Secka A."/>
            <person name="Antonio M."/>
            <person name="Oren A."/>
            <person name="Chaudhuri R.R."/>
            <person name="La Ragione R."/>
            <person name="Hildebrand F."/>
            <person name="Pallen M.J."/>
        </authorList>
    </citation>
    <scope>NUCLEOTIDE SEQUENCE</scope>
    <source>
        <strain evidence="2">CHK160-9182</strain>
    </source>
</reference>
<dbReference type="PANTHER" id="PTHR42834:SF1">
    <property type="entry name" value="ENDONUCLEASE_EXONUCLEASE_PHOSPHATASE FAMILY PROTEIN (AFU_ORTHOLOGUE AFUA_3G09210)"/>
    <property type="match status" value="1"/>
</dbReference>
<sequence>MTDLHFKIASCNLQNLNEHSATHKLENFILALKNELEMPDIIALQEIGSEAINQDSLAIANVGFVLSEMIYLATHIQYHYIDIPPIQNSTGGAQDFNIRPAFLIKSDIAIIEKHQIGMNEPAFIGDESLSFKASRYPLVLIIEKEQRQLKLINCHLKSQNSRTNQEKKLAKKQRNHQAEIIRKYCENSAQYLPIILLGDFNDTPNSDTLRILSAETFISAWTQHQGRLYTTKHRNCPVVIDYILISKNITFQNPQVHHINTNLKHPHRFSDHDPISVDVYL</sequence>
<evidence type="ECO:0000313" key="2">
    <source>
        <dbReference type="EMBL" id="HIW07456.1"/>
    </source>
</evidence>